<organism evidence="10">
    <name type="scientific">hydrothermal vent metagenome</name>
    <dbReference type="NCBI Taxonomy" id="652676"/>
    <lineage>
        <taxon>unclassified sequences</taxon>
        <taxon>metagenomes</taxon>
        <taxon>ecological metagenomes</taxon>
    </lineage>
</organism>
<dbReference type="EMBL" id="UOGK01000425">
    <property type="protein sequence ID" value="VAX40654.1"/>
    <property type="molecule type" value="Genomic_DNA"/>
</dbReference>
<feature type="domain" description="Type II secretion system protein GspF" evidence="9">
    <location>
        <begin position="268"/>
        <end position="390"/>
    </location>
</feature>
<evidence type="ECO:0000313" key="10">
    <source>
        <dbReference type="EMBL" id="VAX40654.1"/>
    </source>
</evidence>
<evidence type="ECO:0000256" key="7">
    <source>
        <dbReference type="ARBA" id="ARBA00023136"/>
    </source>
</evidence>
<evidence type="ECO:0000256" key="4">
    <source>
        <dbReference type="ARBA" id="ARBA00022475"/>
    </source>
</evidence>
<keyword evidence="3" id="KW-0813">Transport</keyword>
<dbReference type="PANTHER" id="PTHR30012">
    <property type="entry name" value="GENERAL SECRETION PATHWAY PROTEIN"/>
    <property type="match status" value="1"/>
</dbReference>
<dbReference type="Gene3D" id="1.20.81.30">
    <property type="entry name" value="Type II secretion system (T2SS), domain F"/>
    <property type="match status" value="2"/>
</dbReference>
<dbReference type="PROSITE" id="PS00874">
    <property type="entry name" value="T2SP_F"/>
    <property type="match status" value="1"/>
</dbReference>
<feature type="transmembrane region" description="Helical" evidence="8">
    <location>
        <begin position="221"/>
        <end position="238"/>
    </location>
</feature>
<dbReference type="InterPro" id="IPR042094">
    <property type="entry name" value="T2SS_GspF_sf"/>
</dbReference>
<evidence type="ECO:0000256" key="6">
    <source>
        <dbReference type="ARBA" id="ARBA00022989"/>
    </source>
</evidence>
<reference evidence="10" key="1">
    <citation type="submission" date="2018-06" db="EMBL/GenBank/DDBJ databases">
        <authorList>
            <person name="Zhirakovskaya E."/>
        </authorList>
    </citation>
    <scope>NUCLEOTIDE SEQUENCE</scope>
</reference>
<dbReference type="GO" id="GO:0009306">
    <property type="term" value="P:protein secretion"/>
    <property type="evidence" value="ECO:0007669"/>
    <property type="project" value="InterPro"/>
</dbReference>
<dbReference type="GO" id="GO:0005886">
    <property type="term" value="C:plasma membrane"/>
    <property type="evidence" value="ECO:0007669"/>
    <property type="project" value="UniProtKB-SubCell"/>
</dbReference>
<evidence type="ECO:0000256" key="3">
    <source>
        <dbReference type="ARBA" id="ARBA00022448"/>
    </source>
</evidence>
<dbReference type="InterPro" id="IPR001992">
    <property type="entry name" value="T2SS_GspF/T4SS_PilC_CS"/>
</dbReference>
<comment type="subcellular location">
    <subcellularLocation>
        <location evidence="1">Cell membrane</location>
        <topology evidence="1">Multi-pass membrane protein</topology>
    </subcellularLocation>
</comment>
<evidence type="ECO:0000256" key="8">
    <source>
        <dbReference type="SAM" id="Phobius"/>
    </source>
</evidence>
<comment type="similarity">
    <text evidence="2">Belongs to the GSP F family.</text>
</comment>
<keyword evidence="6 8" id="KW-1133">Transmembrane helix</keyword>
<dbReference type="AlphaFoldDB" id="A0A3B1DWK0"/>
<dbReference type="PANTHER" id="PTHR30012:SF0">
    <property type="entry name" value="TYPE II SECRETION SYSTEM PROTEIN F-RELATED"/>
    <property type="match status" value="1"/>
</dbReference>
<gene>
    <name evidence="10" type="ORF">MNBD_PLANCTO03-2050</name>
</gene>
<proteinExistence type="inferred from homology"/>
<dbReference type="Pfam" id="PF00482">
    <property type="entry name" value="T2SSF"/>
    <property type="match status" value="2"/>
</dbReference>
<sequence>MSRIGTPSPFLYLATTPKGGRTVGLRQARSERALADTLRQDRMVLLRTWRLPAAFASEPRLTLKDQVELNSQLSMLLTRGVPLVEALEVTATVVTPGMQPVVARMMEMVAGGTSFADTCRKVGVFDEITVAVYQAAERTGDLGGSAAQLAETARRQQAIKGKAGTVMLYPVVVLCIAIMAALVLLIAVIPRIGQSLAEAGAELPWFTAVLVNVGNFMKNEWAYLLGGVGLAAVLLLVGRRQVLLALGRFSRSLPALKQVILVQESARFFSVMAALSRSGIPLADALGIANGAVRHPTLHAQLKTLRTRLVEGGVLHGLIDKVTALPLATRRLLMAAERAGDLDTAFDSLARDMADELDRRTSRLLALLEPAVIVLMFLIIGSMVLALMIPMLTISNQMM</sequence>
<evidence type="ECO:0000256" key="2">
    <source>
        <dbReference type="ARBA" id="ARBA00005745"/>
    </source>
</evidence>
<dbReference type="PRINTS" id="PR00812">
    <property type="entry name" value="BCTERIALGSPF"/>
</dbReference>
<name>A0A3B1DWK0_9ZZZZ</name>
<dbReference type="InterPro" id="IPR003004">
    <property type="entry name" value="GspF/PilC"/>
</dbReference>
<keyword evidence="7 8" id="KW-0472">Membrane</keyword>
<protein>
    <submittedName>
        <fullName evidence="10">Type IV fimbrial assembly protein PilC</fullName>
    </submittedName>
</protein>
<feature type="transmembrane region" description="Helical" evidence="8">
    <location>
        <begin position="166"/>
        <end position="189"/>
    </location>
</feature>
<feature type="transmembrane region" description="Helical" evidence="8">
    <location>
        <begin position="364"/>
        <end position="389"/>
    </location>
</feature>
<evidence type="ECO:0000256" key="1">
    <source>
        <dbReference type="ARBA" id="ARBA00004651"/>
    </source>
</evidence>
<accession>A0A3B1DWK0</accession>
<evidence type="ECO:0000259" key="9">
    <source>
        <dbReference type="Pfam" id="PF00482"/>
    </source>
</evidence>
<keyword evidence="4" id="KW-1003">Cell membrane</keyword>
<keyword evidence="5 8" id="KW-0812">Transmembrane</keyword>
<dbReference type="InterPro" id="IPR018076">
    <property type="entry name" value="T2SS_GspF_dom"/>
</dbReference>
<evidence type="ECO:0000256" key="5">
    <source>
        <dbReference type="ARBA" id="ARBA00022692"/>
    </source>
</evidence>
<feature type="domain" description="Type II secretion system protein GspF" evidence="9">
    <location>
        <begin position="72"/>
        <end position="190"/>
    </location>
</feature>